<gene>
    <name evidence="2" type="ORF">JF922_18230</name>
</gene>
<comment type="caution">
    <text evidence="2">The sequence shown here is derived from an EMBL/GenBank/DDBJ whole genome shotgun (WGS) entry which is preliminary data.</text>
</comment>
<protein>
    <submittedName>
        <fullName evidence="2">Uncharacterized protein</fullName>
    </submittedName>
</protein>
<dbReference type="EMBL" id="JAEKNR010000178">
    <property type="protein sequence ID" value="MBJ7600002.1"/>
    <property type="molecule type" value="Genomic_DNA"/>
</dbReference>
<dbReference type="Proteomes" id="UP000612893">
    <property type="component" value="Unassembled WGS sequence"/>
</dbReference>
<feature type="region of interest" description="Disordered" evidence="1">
    <location>
        <begin position="102"/>
        <end position="122"/>
    </location>
</feature>
<dbReference type="AlphaFoldDB" id="A0A934KA48"/>
<evidence type="ECO:0000313" key="2">
    <source>
        <dbReference type="EMBL" id="MBJ7600002.1"/>
    </source>
</evidence>
<reference evidence="2" key="1">
    <citation type="submission" date="2020-10" db="EMBL/GenBank/DDBJ databases">
        <title>Ca. Dormibacterota MAGs.</title>
        <authorList>
            <person name="Montgomery K."/>
        </authorList>
    </citation>
    <scope>NUCLEOTIDE SEQUENCE [LARGE SCALE GENOMIC DNA]</scope>
    <source>
        <strain evidence="2">SC8812_S17_10</strain>
    </source>
</reference>
<evidence type="ECO:0000313" key="3">
    <source>
        <dbReference type="Proteomes" id="UP000612893"/>
    </source>
</evidence>
<proteinExistence type="predicted"/>
<name>A0A934KA48_9BACT</name>
<sequence length="122" mass="13397">MDVAAEAARLRAAAEARPLKLPVNRRVDERHHLVTDDGLGVWFTIQISPHARIQEALFERGDRPPSDAETDPWLAELMPGRHPVEAAGLPGALARRFELFERQLDAPNPPSAQDGGGRRGPV</sequence>
<organism evidence="2 3">
    <name type="scientific">Candidatus Nephthysia bennettiae</name>
    <dbReference type="NCBI Taxonomy" id="3127016"/>
    <lineage>
        <taxon>Bacteria</taxon>
        <taxon>Bacillati</taxon>
        <taxon>Candidatus Dormiibacterota</taxon>
        <taxon>Candidatus Dormibacteria</taxon>
        <taxon>Candidatus Dormibacterales</taxon>
        <taxon>Candidatus Dormibacteraceae</taxon>
        <taxon>Candidatus Nephthysia</taxon>
    </lineage>
</organism>
<keyword evidence="3" id="KW-1185">Reference proteome</keyword>
<accession>A0A934KA48</accession>
<dbReference type="RefSeq" id="WP_338203669.1">
    <property type="nucleotide sequence ID" value="NZ_JAEKNR010000178.1"/>
</dbReference>
<evidence type="ECO:0000256" key="1">
    <source>
        <dbReference type="SAM" id="MobiDB-lite"/>
    </source>
</evidence>